<protein>
    <recommendedName>
        <fullName evidence="3 10">Gluconokinase</fullName>
        <ecNumber evidence="3 10">2.7.1.12</ecNumber>
    </recommendedName>
</protein>
<dbReference type="KEGG" id="psd:DSC_07135"/>
<dbReference type="GO" id="GO:0019521">
    <property type="term" value="P:D-gluconate metabolic process"/>
    <property type="evidence" value="ECO:0007669"/>
    <property type="project" value="UniProtKB-KW"/>
</dbReference>
<dbReference type="FunFam" id="3.40.50.300:FF:000522">
    <property type="entry name" value="Gluconokinase"/>
    <property type="match status" value="1"/>
</dbReference>
<dbReference type="EMBL" id="CP003093">
    <property type="protein sequence ID" value="AER56078.1"/>
    <property type="molecule type" value="Genomic_DNA"/>
</dbReference>
<keyword evidence="12" id="KW-1185">Reference proteome</keyword>
<evidence type="ECO:0000313" key="11">
    <source>
        <dbReference type="EMBL" id="AER56078.1"/>
    </source>
</evidence>
<dbReference type="InterPro" id="IPR027417">
    <property type="entry name" value="P-loop_NTPase"/>
</dbReference>
<dbReference type="InterPro" id="IPR006001">
    <property type="entry name" value="Therm_gnt_kin"/>
</dbReference>
<dbReference type="PANTHER" id="PTHR43442">
    <property type="entry name" value="GLUCONOKINASE-RELATED"/>
    <property type="match status" value="1"/>
</dbReference>
<evidence type="ECO:0000256" key="6">
    <source>
        <dbReference type="ARBA" id="ARBA00022777"/>
    </source>
</evidence>
<dbReference type="Gene3D" id="3.40.50.300">
    <property type="entry name" value="P-loop containing nucleotide triphosphate hydrolases"/>
    <property type="match status" value="1"/>
</dbReference>
<name>G7UT13_PSEUP</name>
<evidence type="ECO:0000256" key="4">
    <source>
        <dbReference type="ARBA" id="ARBA00022679"/>
    </source>
</evidence>
<dbReference type="EC" id="2.7.1.12" evidence="3 10"/>
<dbReference type="Proteomes" id="UP000005870">
    <property type="component" value="Chromosome"/>
</dbReference>
<dbReference type="STRING" id="1045855.DSC_07135"/>
<reference evidence="11 12" key="1">
    <citation type="journal article" date="2012" name="J. Bacteriol.">
        <title>Complete Genome Sequence of the BTEX-Degrading Bacterium Pseudoxanthomonas spadix BD-a59.</title>
        <authorList>
            <person name="Lee S.H."/>
            <person name="Jin H.M."/>
            <person name="Lee H.J."/>
            <person name="Kim J.M."/>
            <person name="Jeon C.O."/>
        </authorList>
    </citation>
    <scope>NUCLEOTIDE SEQUENCE [LARGE SCALE GENOMIC DNA]</scope>
    <source>
        <strain evidence="11 12">BD-a59</strain>
    </source>
</reference>
<comment type="pathway">
    <text evidence="1">Carbohydrate acid metabolism.</text>
</comment>
<comment type="similarity">
    <text evidence="2 10">Belongs to the gluconokinase GntK/GntV family.</text>
</comment>
<comment type="catalytic activity">
    <reaction evidence="9 10">
        <text>D-gluconate + ATP = 6-phospho-D-gluconate + ADP + H(+)</text>
        <dbReference type="Rhea" id="RHEA:19433"/>
        <dbReference type="ChEBI" id="CHEBI:15378"/>
        <dbReference type="ChEBI" id="CHEBI:18391"/>
        <dbReference type="ChEBI" id="CHEBI:30616"/>
        <dbReference type="ChEBI" id="CHEBI:58759"/>
        <dbReference type="ChEBI" id="CHEBI:456216"/>
        <dbReference type="EC" id="2.7.1.12"/>
    </reaction>
</comment>
<evidence type="ECO:0000256" key="5">
    <source>
        <dbReference type="ARBA" id="ARBA00022741"/>
    </source>
</evidence>
<keyword evidence="7 10" id="KW-0067">ATP-binding</keyword>
<dbReference type="AlphaFoldDB" id="G7UT13"/>
<keyword evidence="6 10" id="KW-0418">Kinase</keyword>
<sequence length="161" mass="17657">MGVSASGKTTISNLLGAELDCHVLDADDLHPAANVEKMRAGIALDDADRLPWLQKVAAWIAEQRALQHRVVVSCSALKRRYRDVLRQADPDMVFVWLDVDRATLEQRIGHRSGHFMPASLLDDQLATLEPPAADERAVRVVPKGPVEGTVAQIIAQLPALR</sequence>
<evidence type="ECO:0000256" key="9">
    <source>
        <dbReference type="ARBA" id="ARBA00048090"/>
    </source>
</evidence>
<evidence type="ECO:0000256" key="7">
    <source>
        <dbReference type="ARBA" id="ARBA00022840"/>
    </source>
</evidence>
<dbReference type="NCBIfam" id="TIGR01313">
    <property type="entry name" value="therm_gnt_kin"/>
    <property type="match status" value="1"/>
</dbReference>
<dbReference type="SUPFAM" id="SSF52540">
    <property type="entry name" value="P-loop containing nucleoside triphosphate hydrolases"/>
    <property type="match status" value="1"/>
</dbReference>
<dbReference type="CDD" id="cd02021">
    <property type="entry name" value="GntK"/>
    <property type="match status" value="1"/>
</dbReference>
<evidence type="ECO:0000256" key="2">
    <source>
        <dbReference type="ARBA" id="ARBA00008420"/>
    </source>
</evidence>
<gene>
    <name evidence="11" type="ordered locus">DSC_07135</name>
</gene>
<dbReference type="eggNOG" id="COG3265">
    <property type="taxonomic scope" value="Bacteria"/>
</dbReference>
<dbReference type="GO" id="GO:0005737">
    <property type="term" value="C:cytoplasm"/>
    <property type="evidence" value="ECO:0007669"/>
    <property type="project" value="TreeGrafter"/>
</dbReference>
<evidence type="ECO:0000313" key="12">
    <source>
        <dbReference type="Proteomes" id="UP000005870"/>
    </source>
</evidence>
<keyword evidence="5 10" id="KW-0547">Nucleotide-binding</keyword>
<dbReference type="Pfam" id="PF13671">
    <property type="entry name" value="AAA_33"/>
    <property type="match status" value="1"/>
</dbReference>
<accession>G7UT13</accession>
<dbReference type="GO" id="GO:0005524">
    <property type="term" value="F:ATP binding"/>
    <property type="evidence" value="ECO:0007669"/>
    <property type="project" value="UniProtKB-KW"/>
</dbReference>
<dbReference type="HOGENOM" id="CLU_077168_4_1_6"/>
<evidence type="ECO:0000256" key="1">
    <source>
        <dbReference type="ARBA" id="ARBA00004761"/>
    </source>
</evidence>
<dbReference type="PANTHER" id="PTHR43442:SF3">
    <property type="entry name" value="GLUCONOKINASE-RELATED"/>
    <property type="match status" value="1"/>
</dbReference>
<proteinExistence type="inferred from homology"/>
<evidence type="ECO:0000256" key="8">
    <source>
        <dbReference type="ARBA" id="ARBA00023064"/>
    </source>
</evidence>
<organism evidence="11 12">
    <name type="scientific">Pseudoxanthomonas spadix (strain BD-a59)</name>
    <dbReference type="NCBI Taxonomy" id="1045855"/>
    <lineage>
        <taxon>Bacteria</taxon>
        <taxon>Pseudomonadati</taxon>
        <taxon>Pseudomonadota</taxon>
        <taxon>Gammaproteobacteria</taxon>
        <taxon>Lysobacterales</taxon>
        <taxon>Lysobacteraceae</taxon>
        <taxon>Pseudoxanthomonas</taxon>
    </lineage>
</organism>
<keyword evidence="8" id="KW-0311">Gluconate utilization</keyword>
<keyword evidence="4 10" id="KW-0808">Transferase</keyword>
<evidence type="ECO:0000256" key="3">
    <source>
        <dbReference type="ARBA" id="ARBA00012054"/>
    </source>
</evidence>
<evidence type="ECO:0000256" key="10">
    <source>
        <dbReference type="RuleBase" id="RU363066"/>
    </source>
</evidence>
<dbReference type="GO" id="GO:0046316">
    <property type="term" value="F:gluconokinase activity"/>
    <property type="evidence" value="ECO:0007669"/>
    <property type="project" value="UniProtKB-EC"/>
</dbReference>